<evidence type="ECO:0000313" key="3">
    <source>
        <dbReference type="Proteomes" id="UP001470230"/>
    </source>
</evidence>
<evidence type="ECO:0008006" key="4">
    <source>
        <dbReference type="Google" id="ProtNLM"/>
    </source>
</evidence>
<keyword evidence="1" id="KW-0472">Membrane</keyword>
<proteinExistence type="predicted"/>
<dbReference type="InterPro" id="IPR053139">
    <property type="entry name" value="Surface_bspA-like"/>
</dbReference>
<dbReference type="InterPro" id="IPR032675">
    <property type="entry name" value="LRR_dom_sf"/>
</dbReference>
<sequence>MFLFLTLISEIIIYNKGSFIYKLDTEKSTASIASHIEEEKIKELEIPSSVMTPKGNFTINQIGPSAFRDDHSIDGKVKIPITIETISEYAFYNSSITEIDFAPKCKLTTIGYFAFAYCRNIVEDVVFPNALIKIGRAAFMNCIKLPGVMFNVGLQIISIECFQNCFELGGTLNIPTTLVELEMFAFKNCYKLQMVDFGSNPNLVKYKPAFDGCPNIEKFNIHQSKIYATDNQGAFLKVINGEYVLMNVPKTISTLKFSFNIKYIDDNAFQYATSLNKIEFGVAQTYFELDSTGALLRKDNPTKTLYFVPRNAESFNVDKALADVKPHAFRGCTKIKTFTVDSGNLDFSIEAGALLLNNRLVAVPRTATEYTYKKADSHISNPFDGCVNLKTFKVDESNPYIYVQEGTNVLYNFGNRSLLRVPPAYSGDLKLLDSVVNIDHSAFQNCKNIRSLHVGKNLKSVNAIEFIDTQNLVVYVPSLPSFLSDLPFINVQVAKTMLITLKNNNTLWLILGGIGILTVLNVIILVVIFSRRKGNSEPINDSPLLQE</sequence>
<keyword evidence="3" id="KW-1185">Reference proteome</keyword>
<dbReference type="PANTHER" id="PTHR45661">
    <property type="entry name" value="SURFACE ANTIGEN"/>
    <property type="match status" value="1"/>
</dbReference>
<name>A0ABR2I7U1_9EUKA</name>
<evidence type="ECO:0000313" key="2">
    <source>
        <dbReference type="EMBL" id="KAK8858204.1"/>
    </source>
</evidence>
<dbReference type="Gene3D" id="3.80.10.10">
    <property type="entry name" value="Ribonuclease Inhibitor"/>
    <property type="match status" value="2"/>
</dbReference>
<dbReference type="PANTHER" id="PTHR45661:SF3">
    <property type="entry name" value="IG-LIKE DOMAIN-CONTAINING PROTEIN"/>
    <property type="match status" value="1"/>
</dbReference>
<organism evidence="2 3">
    <name type="scientific">Tritrichomonas musculus</name>
    <dbReference type="NCBI Taxonomy" id="1915356"/>
    <lineage>
        <taxon>Eukaryota</taxon>
        <taxon>Metamonada</taxon>
        <taxon>Parabasalia</taxon>
        <taxon>Tritrichomonadida</taxon>
        <taxon>Tritrichomonadidae</taxon>
        <taxon>Tritrichomonas</taxon>
    </lineage>
</organism>
<dbReference type="InterPro" id="IPR026906">
    <property type="entry name" value="LRR_5"/>
</dbReference>
<keyword evidence="1" id="KW-0812">Transmembrane</keyword>
<protein>
    <recommendedName>
        <fullName evidence="4">Surface antigen BspA-like</fullName>
    </recommendedName>
</protein>
<dbReference type="EMBL" id="JAPFFF010000019">
    <property type="protein sequence ID" value="KAK8858204.1"/>
    <property type="molecule type" value="Genomic_DNA"/>
</dbReference>
<evidence type="ECO:0000256" key="1">
    <source>
        <dbReference type="SAM" id="Phobius"/>
    </source>
</evidence>
<keyword evidence="1" id="KW-1133">Transmembrane helix</keyword>
<dbReference type="Proteomes" id="UP001470230">
    <property type="component" value="Unassembled WGS sequence"/>
</dbReference>
<comment type="caution">
    <text evidence="2">The sequence shown here is derived from an EMBL/GenBank/DDBJ whole genome shotgun (WGS) entry which is preliminary data.</text>
</comment>
<reference evidence="2 3" key="1">
    <citation type="submission" date="2024-04" db="EMBL/GenBank/DDBJ databases">
        <title>Tritrichomonas musculus Genome.</title>
        <authorList>
            <person name="Alves-Ferreira E."/>
            <person name="Grigg M."/>
            <person name="Lorenzi H."/>
            <person name="Galac M."/>
        </authorList>
    </citation>
    <scope>NUCLEOTIDE SEQUENCE [LARGE SCALE GENOMIC DNA]</scope>
    <source>
        <strain evidence="2 3">EAF2021</strain>
    </source>
</reference>
<dbReference type="Pfam" id="PF13306">
    <property type="entry name" value="LRR_5"/>
    <property type="match status" value="4"/>
</dbReference>
<gene>
    <name evidence="2" type="ORF">M9Y10_013305</name>
</gene>
<accession>A0ABR2I7U1</accession>
<feature type="transmembrane region" description="Helical" evidence="1">
    <location>
        <begin position="507"/>
        <end position="529"/>
    </location>
</feature>
<dbReference type="SUPFAM" id="SSF52058">
    <property type="entry name" value="L domain-like"/>
    <property type="match status" value="1"/>
</dbReference>